<comment type="caution">
    <text evidence="1">The sequence shown here is derived from an EMBL/GenBank/DDBJ whole genome shotgun (WGS) entry which is preliminary data.</text>
</comment>
<dbReference type="AlphaFoldDB" id="A0A2T3HWU1"/>
<dbReference type="RefSeq" id="WP_065190189.1">
    <property type="nucleotide sequence ID" value="NZ_LZFB01000039.1"/>
</dbReference>
<protein>
    <submittedName>
        <fullName evidence="1">Uncharacterized protein</fullName>
    </submittedName>
</protein>
<sequence length="113" mass="13055">MAEIKMLLDEFGIINEANKILPDDKLKLQFLSSLAELEDNGCHINREYPITRLHRVKGQKKAIYRADIDKISGWRLHLQFDSINNALVLKDIITGQKHNDVNKVIKSKKGRYV</sequence>
<proteinExistence type="predicted"/>
<name>A0A2T3HWU1_9GAMM</name>
<dbReference type="OrthoDB" id="1550871at2"/>
<accession>A0A2T3HWU1</accession>
<evidence type="ECO:0000313" key="2">
    <source>
        <dbReference type="Proteomes" id="UP000241858"/>
    </source>
</evidence>
<evidence type="ECO:0000313" key="1">
    <source>
        <dbReference type="EMBL" id="PSU03489.1"/>
    </source>
</evidence>
<dbReference type="Proteomes" id="UP000241858">
    <property type="component" value="Unassembled WGS sequence"/>
</dbReference>
<reference evidence="1 2" key="1">
    <citation type="submission" date="2018-03" db="EMBL/GenBank/DDBJ databases">
        <title>Whole genome sequencing of Histamine producing bacteria.</title>
        <authorList>
            <person name="Butler K."/>
        </authorList>
    </citation>
    <scope>NUCLEOTIDE SEQUENCE [LARGE SCALE GENOMIC DNA]</scope>
    <source>
        <strain evidence="1 2">DSM 23343</strain>
    </source>
</reference>
<gene>
    <name evidence="1" type="ORF">C0W81_12025</name>
</gene>
<dbReference type="EMBL" id="PYLY01000023">
    <property type="protein sequence ID" value="PSU03489.1"/>
    <property type="molecule type" value="Genomic_DNA"/>
</dbReference>
<organism evidence="1 2">
    <name type="scientific">Photobacterium aquimaris</name>
    <dbReference type="NCBI Taxonomy" id="512643"/>
    <lineage>
        <taxon>Bacteria</taxon>
        <taxon>Pseudomonadati</taxon>
        <taxon>Pseudomonadota</taxon>
        <taxon>Gammaproteobacteria</taxon>
        <taxon>Vibrionales</taxon>
        <taxon>Vibrionaceae</taxon>
        <taxon>Photobacterium</taxon>
    </lineage>
</organism>